<dbReference type="SMART" id="SM00829">
    <property type="entry name" value="PKS_ER"/>
    <property type="match status" value="1"/>
</dbReference>
<protein>
    <submittedName>
        <fullName evidence="4">NAD(P)H-quinone oxidoreductase</fullName>
    </submittedName>
</protein>
<dbReference type="GO" id="GO:0070402">
    <property type="term" value="F:NADPH binding"/>
    <property type="evidence" value="ECO:0007669"/>
    <property type="project" value="TreeGrafter"/>
</dbReference>
<dbReference type="OrthoDB" id="9787435at2"/>
<keyword evidence="2" id="KW-0560">Oxidoreductase</keyword>
<evidence type="ECO:0000259" key="3">
    <source>
        <dbReference type="SMART" id="SM00829"/>
    </source>
</evidence>
<dbReference type="Pfam" id="PF08240">
    <property type="entry name" value="ADH_N"/>
    <property type="match status" value="1"/>
</dbReference>
<dbReference type="Pfam" id="PF00107">
    <property type="entry name" value="ADH_zinc_N"/>
    <property type="match status" value="1"/>
</dbReference>
<dbReference type="InterPro" id="IPR013154">
    <property type="entry name" value="ADH-like_N"/>
</dbReference>
<dbReference type="InterPro" id="IPR036291">
    <property type="entry name" value="NAD(P)-bd_dom_sf"/>
</dbReference>
<dbReference type="SUPFAM" id="SSF51735">
    <property type="entry name" value="NAD(P)-binding Rossmann-fold domains"/>
    <property type="match status" value="1"/>
</dbReference>
<sequence>MRAIVAEPFGGPETLRLVDRPTPAAGAGELLVRVRATALNRADLLQRMGKYPPPPGVTDILGLEMAGIVEAVGADVDGWRVGDRVCALLPGGGYAEYAVIPAGMAMAIPEPLSFEEAAAIPEAFLTAYLNLWRLGGLRPGHRVLVHAAASGVGTAAIQLVREAGAASYATAGTAAKLEAALSLGAAAAWNYRGGSFREWLLERTDGAGVDIALDFVGAPYFADHLATLAVDGRLIVIGTLGGAAVPGGFSLGTLLARRLHVIGTTLRSRSVADKISLTQDFAAFALPRFADGRLRPIVDSVFPFEEAAEAHRRMESNVNIGKIILRL</sequence>
<gene>
    <name evidence="4" type="ORF">FE782_26340</name>
</gene>
<evidence type="ECO:0000313" key="5">
    <source>
        <dbReference type="Proteomes" id="UP000309676"/>
    </source>
</evidence>
<dbReference type="AlphaFoldDB" id="A0A5R9GCQ0"/>
<dbReference type="Proteomes" id="UP000309676">
    <property type="component" value="Unassembled WGS sequence"/>
</dbReference>
<dbReference type="EMBL" id="VCIW01000023">
    <property type="protein sequence ID" value="TLS49155.1"/>
    <property type="molecule type" value="Genomic_DNA"/>
</dbReference>
<dbReference type="InterPro" id="IPR013149">
    <property type="entry name" value="ADH-like_C"/>
</dbReference>
<dbReference type="GO" id="GO:0016651">
    <property type="term" value="F:oxidoreductase activity, acting on NAD(P)H"/>
    <property type="evidence" value="ECO:0007669"/>
    <property type="project" value="TreeGrafter"/>
</dbReference>
<dbReference type="PANTHER" id="PTHR48106">
    <property type="entry name" value="QUINONE OXIDOREDUCTASE PIG3-RELATED"/>
    <property type="match status" value="1"/>
</dbReference>
<dbReference type="PANTHER" id="PTHR48106:SF18">
    <property type="entry name" value="QUINONE OXIDOREDUCTASE PIG3"/>
    <property type="match status" value="1"/>
</dbReference>
<dbReference type="NCBIfam" id="TIGR02824">
    <property type="entry name" value="quinone_pig3"/>
    <property type="match status" value="1"/>
</dbReference>
<keyword evidence="1" id="KW-0521">NADP</keyword>
<reference evidence="4 5" key="1">
    <citation type="submission" date="2019-05" db="EMBL/GenBank/DDBJ databases">
        <authorList>
            <person name="Narsing Rao M.P."/>
            <person name="Li W.J."/>
        </authorList>
    </citation>
    <scope>NUCLEOTIDE SEQUENCE [LARGE SCALE GENOMIC DNA]</scope>
    <source>
        <strain evidence="4 5">SYSU_K30003</strain>
    </source>
</reference>
<proteinExistence type="predicted"/>
<dbReference type="InterPro" id="IPR020843">
    <property type="entry name" value="ER"/>
</dbReference>
<comment type="caution">
    <text evidence="4">The sequence shown here is derived from an EMBL/GenBank/DDBJ whole genome shotgun (WGS) entry which is preliminary data.</text>
</comment>
<dbReference type="SUPFAM" id="SSF50129">
    <property type="entry name" value="GroES-like"/>
    <property type="match status" value="1"/>
</dbReference>
<dbReference type="InterPro" id="IPR014189">
    <property type="entry name" value="Quinone_OxRdtase_PIG3"/>
</dbReference>
<keyword evidence="5" id="KW-1185">Reference proteome</keyword>
<dbReference type="RefSeq" id="WP_138197353.1">
    <property type="nucleotide sequence ID" value="NZ_VCIW01000023.1"/>
</dbReference>
<feature type="domain" description="Enoyl reductase (ER)" evidence="3">
    <location>
        <begin position="10"/>
        <end position="325"/>
    </location>
</feature>
<dbReference type="InterPro" id="IPR011032">
    <property type="entry name" value="GroES-like_sf"/>
</dbReference>
<evidence type="ECO:0000256" key="1">
    <source>
        <dbReference type="ARBA" id="ARBA00022857"/>
    </source>
</evidence>
<organism evidence="4 5">
    <name type="scientific">Paenibacillus antri</name>
    <dbReference type="NCBI Taxonomy" id="2582848"/>
    <lineage>
        <taxon>Bacteria</taxon>
        <taxon>Bacillati</taxon>
        <taxon>Bacillota</taxon>
        <taxon>Bacilli</taxon>
        <taxon>Bacillales</taxon>
        <taxon>Paenibacillaceae</taxon>
        <taxon>Paenibacillus</taxon>
    </lineage>
</organism>
<accession>A0A5R9GCQ0</accession>
<evidence type="ECO:0000256" key="2">
    <source>
        <dbReference type="ARBA" id="ARBA00023002"/>
    </source>
</evidence>
<name>A0A5R9GCQ0_9BACL</name>
<dbReference type="Gene3D" id="3.90.180.10">
    <property type="entry name" value="Medium-chain alcohol dehydrogenases, catalytic domain"/>
    <property type="match status" value="1"/>
</dbReference>
<evidence type="ECO:0000313" key="4">
    <source>
        <dbReference type="EMBL" id="TLS49155.1"/>
    </source>
</evidence>
<dbReference type="CDD" id="cd05276">
    <property type="entry name" value="p53_inducible_oxidoreductase"/>
    <property type="match status" value="1"/>
</dbReference>
<dbReference type="Gene3D" id="3.40.50.720">
    <property type="entry name" value="NAD(P)-binding Rossmann-like Domain"/>
    <property type="match status" value="1"/>
</dbReference>